<name>A0AAW2AEH1_CULAL</name>
<evidence type="ECO:0000256" key="1">
    <source>
        <dbReference type="SAM" id="MobiDB-lite"/>
    </source>
</evidence>
<gene>
    <name evidence="2" type="ORF">ABG768_025108</name>
</gene>
<comment type="caution">
    <text evidence="2">The sequence shown here is derived from an EMBL/GenBank/DDBJ whole genome shotgun (WGS) entry which is preliminary data.</text>
</comment>
<protein>
    <submittedName>
        <fullName evidence="2">Uncharacterized protein</fullName>
    </submittedName>
</protein>
<feature type="region of interest" description="Disordered" evidence="1">
    <location>
        <begin position="62"/>
        <end position="93"/>
    </location>
</feature>
<accession>A0AAW2AEH1</accession>
<dbReference type="AlphaFoldDB" id="A0AAW2AEH1"/>
<reference evidence="2 3" key="1">
    <citation type="submission" date="2024-05" db="EMBL/GenBank/DDBJ databases">
        <title>A high-quality chromosomal-level genome assembly of Topmouth culter (Culter alburnus).</title>
        <authorList>
            <person name="Zhao H."/>
        </authorList>
    </citation>
    <scope>NUCLEOTIDE SEQUENCE [LARGE SCALE GENOMIC DNA]</scope>
    <source>
        <strain evidence="2">CATC2023</strain>
        <tissue evidence="2">Muscle</tissue>
    </source>
</reference>
<feature type="non-terminal residue" evidence="2">
    <location>
        <position position="93"/>
    </location>
</feature>
<keyword evidence="3" id="KW-1185">Reference proteome</keyword>
<sequence>MIVMDIAPRRQQQNAETSVDRETKPEQTFPPGRPGNVDGPVKRLFNLLKVNGETLKQMQCDRPYTHRDTPETLNPVRETGQKRRMKTRLDNKR</sequence>
<proteinExistence type="predicted"/>
<feature type="region of interest" description="Disordered" evidence="1">
    <location>
        <begin position="1"/>
        <end position="40"/>
    </location>
</feature>
<evidence type="ECO:0000313" key="2">
    <source>
        <dbReference type="EMBL" id="KAK9971757.1"/>
    </source>
</evidence>
<dbReference type="Proteomes" id="UP001479290">
    <property type="component" value="Unassembled WGS sequence"/>
</dbReference>
<dbReference type="EMBL" id="JAWDJR010000007">
    <property type="protein sequence ID" value="KAK9971757.1"/>
    <property type="molecule type" value="Genomic_DNA"/>
</dbReference>
<evidence type="ECO:0000313" key="3">
    <source>
        <dbReference type="Proteomes" id="UP001479290"/>
    </source>
</evidence>
<organism evidence="2 3">
    <name type="scientific">Culter alburnus</name>
    <name type="common">Topmouth culter</name>
    <dbReference type="NCBI Taxonomy" id="194366"/>
    <lineage>
        <taxon>Eukaryota</taxon>
        <taxon>Metazoa</taxon>
        <taxon>Chordata</taxon>
        <taxon>Craniata</taxon>
        <taxon>Vertebrata</taxon>
        <taxon>Euteleostomi</taxon>
        <taxon>Actinopterygii</taxon>
        <taxon>Neopterygii</taxon>
        <taxon>Teleostei</taxon>
        <taxon>Ostariophysi</taxon>
        <taxon>Cypriniformes</taxon>
        <taxon>Xenocyprididae</taxon>
        <taxon>Xenocypridinae</taxon>
        <taxon>Culter</taxon>
    </lineage>
</organism>